<dbReference type="Proteomes" id="UP000631670">
    <property type="component" value="Unassembled WGS sequence"/>
</dbReference>
<gene>
    <name evidence="1" type="ORF">H4696_002789</name>
</gene>
<accession>A0ABR9HXP7</accession>
<name>A0ABR9HXP7_9PSEU</name>
<proteinExistence type="predicted"/>
<evidence type="ECO:0000313" key="2">
    <source>
        <dbReference type="Proteomes" id="UP000631670"/>
    </source>
</evidence>
<dbReference type="RefSeq" id="WP_086862261.1">
    <property type="nucleotide sequence ID" value="NZ_JADBEG010000001.1"/>
</dbReference>
<keyword evidence="2" id="KW-1185">Reference proteome</keyword>
<organism evidence="1 2">
    <name type="scientific">Amycolatopsis lexingtonensis</name>
    <dbReference type="NCBI Taxonomy" id="218822"/>
    <lineage>
        <taxon>Bacteria</taxon>
        <taxon>Bacillati</taxon>
        <taxon>Actinomycetota</taxon>
        <taxon>Actinomycetes</taxon>
        <taxon>Pseudonocardiales</taxon>
        <taxon>Pseudonocardiaceae</taxon>
        <taxon>Amycolatopsis</taxon>
    </lineage>
</organism>
<dbReference type="EMBL" id="JADBEG010000001">
    <property type="protein sequence ID" value="MBE1495689.1"/>
    <property type="molecule type" value="Genomic_DNA"/>
</dbReference>
<comment type="caution">
    <text evidence="1">The sequence shown here is derived from an EMBL/GenBank/DDBJ whole genome shotgun (WGS) entry which is preliminary data.</text>
</comment>
<reference evidence="1 2" key="1">
    <citation type="submission" date="2020-10" db="EMBL/GenBank/DDBJ databases">
        <title>Sequencing the genomes of 1000 actinobacteria strains.</title>
        <authorList>
            <person name="Klenk H.-P."/>
        </authorList>
    </citation>
    <scope>NUCLEOTIDE SEQUENCE [LARGE SCALE GENOMIC DNA]</scope>
    <source>
        <strain evidence="1 2">DSM 44653</strain>
    </source>
</reference>
<evidence type="ECO:0000313" key="1">
    <source>
        <dbReference type="EMBL" id="MBE1495689.1"/>
    </source>
</evidence>
<sequence>MTRPAFRWDPSAKAVLGDALERLGPNRCVAEVRPDEVVLTEPPARRERAGNAALLECGAALSTIWTVLRVLGRDPVVAFPQDPDRPDVAAVVRVGGPRTPSSAEWARYAALREVADPGHGTVLRPVSLAVLGALAADDFWPDTDVRTVRPAWIAVLKRLGADLAGRSALLVTTPGDSRRHHVLAGAALHTTRLAAAMRGFASERVQLPYLTTAERARHAEPLPGRPQGLLLIGIATPKRRGLSSHQMR</sequence>
<protein>
    <submittedName>
        <fullName evidence="1">Uncharacterized protein</fullName>
    </submittedName>
</protein>